<dbReference type="Pfam" id="PF07859">
    <property type="entry name" value="Abhydrolase_3"/>
    <property type="match status" value="1"/>
</dbReference>
<protein>
    <submittedName>
        <fullName evidence="3">Alpha/beta hydrolase family protein</fullName>
    </submittedName>
</protein>
<reference evidence="3 4" key="1">
    <citation type="submission" date="2017-03" db="EMBL/GenBank/DDBJ databases">
        <authorList>
            <person name="Afonso C.L."/>
            <person name="Miller P.J."/>
            <person name="Scott M.A."/>
            <person name="Spackman E."/>
            <person name="Goraichik I."/>
            <person name="Dimitrov K.M."/>
            <person name="Suarez D.L."/>
            <person name="Swayne D.E."/>
        </authorList>
    </citation>
    <scope>NUCLEOTIDE SEQUENCE [LARGE SCALE GENOMIC DNA]</scope>
    <source>
        <strain evidence="3 4">CECT 7023</strain>
    </source>
</reference>
<accession>A0A1Y5SBK0</accession>
<keyword evidence="1 3" id="KW-0378">Hydrolase</keyword>
<dbReference type="Proteomes" id="UP000193900">
    <property type="component" value="Unassembled WGS sequence"/>
</dbReference>
<dbReference type="PANTHER" id="PTHR48081">
    <property type="entry name" value="AB HYDROLASE SUPERFAMILY PROTEIN C4A8.06C"/>
    <property type="match status" value="1"/>
</dbReference>
<dbReference type="InterPro" id="IPR050300">
    <property type="entry name" value="GDXG_lipolytic_enzyme"/>
</dbReference>
<dbReference type="Gene3D" id="3.40.50.1820">
    <property type="entry name" value="alpha/beta hydrolase"/>
    <property type="match status" value="1"/>
</dbReference>
<organism evidence="3 4">
    <name type="scientific">Roseisalinus antarcticus</name>
    <dbReference type="NCBI Taxonomy" id="254357"/>
    <lineage>
        <taxon>Bacteria</taxon>
        <taxon>Pseudomonadati</taxon>
        <taxon>Pseudomonadota</taxon>
        <taxon>Alphaproteobacteria</taxon>
        <taxon>Rhodobacterales</taxon>
        <taxon>Roseobacteraceae</taxon>
        <taxon>Roseisalinus</taxon>
    </lineage>
</organism>
<evidence type="ECO:0000313" key="4">
    <source>
        <dbReference type="Proteomes" id="UP000193900"/>
    </source>
</evidence>
<sequence length="256" mass="27357">MDPDDPYAVGVHIAGGDRYPYLWAHAAAEFRAAQPPRVLRYGPGGREAIDLFLPDAPPRGLVIFVHGGFWMQCERSDWSHLATGPLAAGWGVAVPGYELCPDVRISQITAAIARAVGAAAAEVTGPIRLVGHSAGGHLVARMGCADVALPERGRIARILPISPLGDLAPLRETPRNATLRLDAGEARTESPQRHPPPTVPVTIWVGAEERPAFLSQARALARSWQAPLTEEAGRHHFDVIDGLTDARSPVCRALLA</sequence>
<dbReference type="AlphaFoldDB" id="A0A1Y5SBK0"/>
<proteinExistence type="predicted"/>
<gene>
    <name evidence="3" type="ORF">ROA7023_01319</name>
</gene>
<name>A0A1Y5SBK0_9RHOB</name>
<evidence type="ECO:0000313" key="3">
    <source>
        <dbReference type="EMBL" id="SLN36248.1"/>
    </source>
</evidence>
<dbReference type="GO" id="GO:0016787">
    <property type="term" value="F:hydrolase activity"/>
    <property type="evidence" value="ECO:0007669"/>
    <property type="project" value="UniProtKB-KW"/>
</dbReference>
<dbReference type="InterPro" id="IPR029058">
    <property type="entry name" value="AB_hydrolase_fold"/>
</dbReference>
<dbReference type="EMBL" id="FWFZ01000005">
    <property type="protein sequence ID" value="SLN36248.1"/>
    <property type="molecule type" value="Genomic_DNA"/>
</dbReference>
<dbReference type="PANTHER" id="PTHR48081:SF33">
    <property type="entry name" value="KYNURENINE FORMAMIDASE"/>
    <property type="match status" value="1"/>
</dbReference>
<feature type="domain" description="Alpha/beta hydrolase fold-3" evidence="2">
    <location>
        <begin position="62"/>
        <end position="173"/>
    </location>
</feature>
<dbReference type="InterPro" id="IPR013094">
    <property type="entry name" value="AB_hydrolase_3"/>
</dbReference>
<dbReference type="SUPFAM" id="SSF53474">
    <property type="entry name" value="alpha/beta-Hydrolases"/>
    <property type="match status" value="1"/>
</dbReference>
<dbReference type="OrthoDB" id="9771666at2"/>
<evidence type="ECO:0000256" key="1">
    <source>
        <dbReference type="ARBA" id="ARBA00022801"/>
    </source>
</evidence>
<keyword evidence="4" id="KW-1185">Reference proteome</keyword>
<dbReference type="RefSeq" id="WP_085878213.1">
    <property type="nucleotide sequence ID" value="NZ_FWFZ01000005.1"/>
</dbReference>
<evidence type="ECO:0000259" key="2">
    <source>
        <dbReference type="Pfam" id="PF07859"/>
    </source>
</evidence>